<comment type="caution">
    <text evidence="2">The sequence shown here is derived from an EMBL/GenBank/DDBJ whole genome shotgun (WGS) entry which is preliminary data.</text>
</comment>
<feature type="transmembrane region" description="Helical" evidence="1">
    <location>
        <begin position="158"/>
        <end position="175"/>
    </location>
</feature>
<keyword evidence="1" id="KW-1133">Transmembrane helix</keyword>
<dbReference type="Proteomes" id="UP000005085">
    <property type="component" value="Unassembled WGS sequence"/>
</dbReference>
<proteinExistence type="predicted"/>
<organism evidence="2 3">
    <name type="scientific">Helicobacter bilis ATCC 43879</name>
    <dbReference type="NCBI Taxonomy" id="613026"/>
    <lineage>
        <taxon>Bacteria</taxon>
        <taxon>Pseudomonadati</taxon>
        <taxon>Campylobacterota</taxon>
        <taxon>Epsilonproteobacteria</taxon>
        <taxon>Campylobacterales</taxon>
        <taxon>Helicobacteraceae</taxon>
        <taxon>Helicobacter</taxon>
    </lineage>
</organism>
<feature type="transmembrane region" description="Helical" evidence="1">
    <location>
        <begin position="125"/>
        <end position="146"/>
    </location>
</feature>
<feature type="transmembrane region" description="Helical" evidence="1">
    <location>
        <begin position="93"/>
        <end position="113"/>
    </location>
</feature>
<name>C3XIQ1_9HELI</name>
<keyword evidence="3" id="KW-1185">Reference proteome</keyword>
<dbReference type="HOGENOM" id="CLU_114481_0_0_7"/>
<keyword evidence="1" id="KW-0472">Membrane</keyword>
<evidence type="ECO:0000256" key="1">
    <source>
        <dbReference type="SAM" id="Phobius"/>
    </source>
</evidence>
<evidence type="ECO:0000313" key="3">
    <source>
        <dbReference type="Proteomes" id="UP000005085"/>
    </source>
</evidence>
<dbReference type="EMBL" id="ACDN02000037">
    <property type="protein sequence ID" value="EEO24890.1"/>
    <property type="molecule type" value="Genomic_DNA"/>
</dbReference>
<protein>
    <submittedName>
        <fullName evidence="2">Uncharacterized protein</fullName>
    </submittedName>
</protein>
<feature type="transmembrane region" description="Helical" evidence="1">
    <location>
        <begin position="61"/>
        <end position="81"/>
    </location>
</feature>
<gene>
    <name evidence="2" type="ORF">HRAG_01947</name>
</gene>
<reference evidence="2 3" key="1">
    <citation type="journal article" date="2014" name="Genome Announc.">
        <title>Draft genome sequences of six enterohepatic helicobacter species isolated from humans and one from rhesus macaques.</title>
        <authorList>
            <person name="Shen Z."/>
            <person name="Sheh A."/>
            <person name="Young S.K."/>
            <person name="Abouelliel A."/>
            <person name="Ward D.V."/>
            <person name="Earl A.M."/>
            <person name="Fox J.G."/>
        </authorList>
    </citation>
    <scope>NUCLEOTIDE SEQUENCE [LARGE SCALE GENOMIC DNA]</scope>
    <source>
        <strain evidence="2 3">ATCC 43879</strain>
    </source>
</reference>
<sequence>MLIILFLIVISLVLFIYFKKYMDIVDIFFMFPFVIYALCCLAIVFYGYVYGERKSFDIETTLFFIVLITPSLILYTIIKLLIDTFPDFKIWKIFNFIFLCIFMYFYLVIFHLIERPIILPNWITFFISYRIFFIYIIAILILYVTIKILMDIIQNFKIWKIFNFIFLCIFMYSFFARLEAIRVGYIFNIPCFDENHKIISCLGLANEK</sequence>
<keyword evidence="1" id="KW-0812">Transmembrane</keyword>
<feature type="transmembrane region" description="Helical" evidence="1">
    <location>
        <begin position="28"/>
        <end position="49"/>
    </location>
</feature>
<evidence type="ECO:0000313" key="2">
    <source>
        <dbReference type="EMBL" id="EEO24890.1"/>
    </source>
</evidence>
<dbReference type="AlphaFoldDB" id="C3XIQ1"/>
<accession>C3XIQ1</accession>